<feature type="domain" description="DUF2264" evidence="2">
    <location>
        <begin position="373"/>
        <end position="569"/>
    </location>
</feature>
<dbReference type="Pfam" id="PF20938">
    <property type="entry name" value="DUF2264_C"/>
    <property type="match status" value="1"/>
</dbReference>
<dbReference type="Proteomes" id="UP001208041">
    <property type="component" value="Unassembled WGS sequence"/>
</dbReference>
<dbReference type="InterPro" id="IPR049349">
    <property type="entry name" value="DUF2264_N"/>
</dbReference>
<dbReference type="AlphaFoldDB" id="A0AAE3J121"/>
<gene>
    <name evidence="3" type="ORF">OH136_08295</name>
</gene>
<dbReference type="PANTHER" id="PTHR35339:SF4">
    <property type="entry name" value="LINALOOL DEHYDRATASE_ISOMERASE DOMAIN-CONTAINING PROTEIN"/>
    <property type="match status" value="1"/>
</dbReference>
<organism evidence="3 4">
    <name type="scientific">Halocynthiibacter halioticoli</name>
    <dbReference type="NCBI Taxonomy" id="2986804"/>
    <lineage>
        <taxon>Bacteria</taxon>
        <taxon>Pseudomonadati</taxon>
        <taxon>Pseudomonadota</taxon>
        <taxon>Alphaproteobacteria</taxon>
        <taxon>Rhodobacterales</taxon>
        <taxon>Paracoccaceae</taxon>
        <taxon>Halocynthiibacter</taxon>
    </lineage>
</organism>
<dbReference type="InterPro" id="IPR049237">
    <property type="entry name" value="DUF2264_C"/>
</dbReference>
<sequence>MAVDKALAPYVRHNPLHGQRLKTKSDLIAAMFRLLEPLEAHRSVGRARVRLGPTGAIFDHGAAELEGFARPLWALAAAYAGGEKEIDWEPYRRGLENGTNPEHSEYWGDLNHVDQRLVELAAIGFALLVAKDELWEPLSDPAKLRVRAYLLQARTREFSPNNWMYFRLLIDAGLRATGDGPPGDSGDQERAALDALYLGQGWYQDGPGNRVDHYVGFAFHVYGLLLQHFAPETDKGDHLARARQFAPQFARWFDSEGRGLAFGRSMTYRFAMTAFFGVYALCDPDPVLPWGVLKGIVLRNLRWWSEQPISDRDGILSVGYGYANPQMAEDYNSPGSPYWAMKTFLLLAIPDEHPFWQAEELPFPFGADQIELQKEPGFLLRNADSEVTVLSAGQDAPMFRHGAEKYAKFAYSTAAPFCVEARDTQFDTAALDNSLAVNVVGRPWKIRQNSTRISLTEKVLHTQWQPYDDVIIESWLSFDGAGHIRKHRIRSAVELELIEGGFASPRDCMLPHVRSTWDTAGRVEAELGSLIQDLNGNRKSRLHVPAANLSLLTPKVEVPQLLGTAKNGESWFACYVECGRGHS</sequence>
<evidence type="ECO:0000313" key="3">
    <source>
        <dbReference type="EMBL" id="MCV6824558.1"/>
    </source>
</evidence>
<protein>
    <submittedName>
        <fullName evidence="3">DUF2264 domain-containing protein</fullName>
    </submittedName>
</protein>
<evidence type="ECO:0000259" key="1">
    <source>
        <dbReference type="Pfam" id="PF10022"/>
    </source>
</evidence>
<dbReference type="PANTHER" id="PTHR35339">
    <property type="entry name" value="LINALOOL DEHYDRATASE_ISOMERASE DOMAIN-CONTAINING PROTEIN"/>
    <property type="match status" value="1"/>
</dbReference>
<feature type="domain" description="DUF2264" evidence="1">
    <location>
        <begin position="23"/>
        <end position="362"/>
    </location>
</feature>
<name>A0AAE3J121_9RHOB</name>
<proteinExistence type="predicted"/>
<accession>A0AAE3J121</accession>
<dbReference type="RefSeq" id="WP_263953419.1">
    <property type="nucleotide sequence ID" value="NZ_JAOYFC010000002.1"/>
</dbReference>
<dbReference type="Pfam" id="PF10022">
    <property type="entry name" value="DUF2264"/>
    <property type="match status" value="1"/>
</dbReference>
<reference evidence="3" key="1">
    <citation type="submission" date="2022-10" db="EMBL/GenBank/DDBJ databases">
        <authorList>
            <person name="Yue Y."/>
        </authorList>
    </citation>
    <scope>NUCLEOTIDE SEQUENCE</scope>
    <source>
        <strain evidence="3">Z654</strain>
    </source>
</reference>
<dbReference type="EMBL" id="JAOYFC010000002">
    <property type="protein sequence ID" value="MCV6824558.1"/>
    <property type="molecule type" value="Genomic_DNA"/>
</dbReference>
<dbReference type="InterPro" id="IPR016624">
    <property type="entry name" value="UCP014753"/>
</dbReference>
<evidence type="ECO:0000313" key="4">
    <source>
        <dbReference type="Proteomes" id="UP001208041"/>
    </source>
</evidence>
<dbReference type="PIRSF" id="PIRSF014753">
    <property type="entry name" value="UCP014753"/>
    <property type="match status" value="1"/>
</dbReference>
<comment type="caution">
    <text evidence="3">The sequence shown here is derived from an EMBL/GenBank/DDBJ whole genome shotgun (WGS) entry which is preliminary data.</text>
</comment>
<keyword evidence="4" id="KW-1185">Reference proteome</keyword>
<evidence type="ECO:0000259" key="2">
    <source>
        <dbReference type="Pfam" id="PF20938"/>
    </source>
</evidence>